<dbReference type="PANTHER" id="PTHR46359">
    <property type="entry name" value="GEO07743P1"/>
    <property type="match status" value="1"/>
</dbReference>
<dbReference type="AlphaFoldDB" id="A0AAV2T1V1"/>
<dbReference type="GO" id="GO:0006511">
    <property type="term" value="P:ubiquitin-dependent protein catabolic process"/>
    <property type="evidence" value="ECO:0007669"/>
    <property type="project" value="TreeGrafter"/>
</dbReference>
<dbReference type="EMBL" id="CAXLJL010000072">
    <property type="protein sequence ID" value="CAL5130761.1"/>
    <property type="molecule type" value="Genomic_DNA"/>
</dbReference>
<feature type="compositionally biased region" description="Basic residues" evidence="5">
    <location>
        <begin position="227"/>
        <end position="237"/>
    </location>
</feature>
<reference evidence="7" key="1">
    <citation type="submission" date="2024-06" db="EMBL/GenBank/DDBJ databases">
        <authorList>
            <person name="Liu X."/>
            <person name="Lenzi L."/>
            <person name="Haldenby T S."/>
            <person name="Uol C."/>
        </authorList>
    </citation>
    <scope>NUCLEOTIDE SEQUENCE</scope>
</reference>
<evidence type="ECO:0000256" key="4">
    <source>
        <dbReference type="PROSITE-ProRule" id="PRU00175"/>
    </source>
</evidence>
<evidence type="ECO:0000313" key="7">
    <source>
        <dbReference type="EMBL" id="CAL5130761.1"/>
    </source>
</evidence>
<evidence type="ECO:0000313" key="8">
    <source>
        <dbReference type="Proteomes" id="UP001497525"/>
    </source>
</evidence>
<evidence type="ECO:0000256" key="2">
    <source>
        <dbReference type="ARBA" id="ARBA00022771"/>
    </source>
</evidence>
<feature type="compositionally biased region" description="Polar residues" evidence="5">
    <location>
        <begin position="238"/>
        <end position="252"/>
    </location>
</feature>
<protein>
    <recommendedName>
        <fullName evidence="6">RING-type domain-containing protein</fullName>
    </recommendedName>
</protein>
<feature type="compositionally biased region" description="Polar residues" evidence="5">
    <location>
        <begin position="141"/>
        <end position="154"/>
    </location>
</feature>
<keyword evidence="2 4" id="KW-0863">Zinc-finger</keyword>
<dbReference type="PANTHER" id="PTHR46359:SF2">
    <property type="entry name" value="GEO07743P1"/>
    <property type="match status" value="1"/>
</dbReference>
<dbReference type="SMART" id="SM00184">
    <property type="entry name" value="RING"/>
    <property type="match status" value="1"/>
</dbReference>
<evidence type="ECO:0000256" key="5">
    <source>
        <dbReference type="SAM" id="MobiDB-lite"/>
    </source>
</evidence>
<feature type="domain" description="RING-type" evidence="6">
    <location>
        <begin position="67"/>
        <end position="107"/>
    </location>
</feature>
<comment type="caution">
    <text evidence="7">The sequence shown here is derived from an EMBL/GenBank/DDBJ whole genome shotgun (WGS) entry which is preliminary data.</text>
</comment>
<keyword evidence="1" id="KW-0479">Metal-binding</keyword>
<dbReference type="InterPro" id="IPR013083">
    <property type="entry name" value="Znf_RING/FYVE/PHD"/>
</dbReference>
<dbReference type="InterPro" id="IPR042981">
    <property type="entry name" value="RNF11_RING-H2"/>
</dbReference>
<dbReference type="Gene3D" id="3.30.40.10">
    <property type="entry name" value="Zinc/RING finger domain, C3HC4 (zinc finger)"/>
    <property type="match status" value="1"/>
</dbReference>
<organism evidence="7 8">
    <name type="scientific">Calicophoron daubneyi</name>
    <name type="common">Rumen fluke</name>
    <name type="synonym">Paramphistomum daubneyi</name>
    <dbReference type="NCBI Taxonomy" id="300641"/>
    <lineage>
        <taxon>Eukaryota</taxon>
        <taxon>Metazoa</taxon>
        <taxon>Spiralia</taxon>
        <taxon>Lophotrochozoa</taxon>
        <taxon>Platyhelminthes</taxon>
        <taxon>Trematoda</taxon>
        <taxon>Digenea</taxon>
        <taxon>Plagiorchiida</taxon>
        <taxon>Pronocephalata</taxon>
        <taxon>Paramphistomoidea</taxon>
        <taxon>Paramphistomidae</taxon>
        <taxon>Calicophoron</taxon>
    </lineage>
</organism>
<gene>
    <name evidence="7" type="ORF">CDAUBV1_LOCUS2921</name>
</gene>
<name>A0AAV2T1V1_CALDB</name>
<feature type="region of interest" description="Disordered" evidence="5">
    <location>
        <begin position="1"/>
        <end position="28"/>
    </location>
</feature>
<sequence length="323" mass="35424">MFEAPDSVMTNMAPENDPILHPAPGVSRPMSQLTEEEQVRIATRMGLISTLPLFTFDEDKREKMSECIICMCDYEVGEELRTLPCLHTYHRVCIDDWLMRSLTCPSCLEELRPASPPIVRSTGNDNEGNTQPPSNPPEPQRVSSDTPPSYTTAESDAAARQRQKRGDSLNALISSDLAEHRTSEPPSISETVQPSRKSSKPSGQSNANNNGSGGDCSQIIVGPHVNAHPRIRHRRTRSNGIGSTPHSESLIGSTPPRLEQYRRGNSTTEVELAPPIPPLSINSTQSRPPIERNPTNISGVSNTVQQIFSSRQVDGDSHELHPA</sequence>
<feature type="compositionally biased region" description="Polar residues" evidence="5">
    <location>
        <begin position="280"/>
        <end position="300"/>
    </location>
</feature>
<feature type="region of interest" description="Disordered" evidence="5">
    <location>
        <begin position="113"/>
        <end position="300"/>
    </location>
</feature>
<dbReference type="GO" id="GO:0008270">
    <property type="term" value="F:zinc ion binding"/>
    <property type="evidence" value="ECO:0007669"/>
    <property type="project" value="UniProtKB-KW"/>
</dbReference>
<accession>A0AAV2T1V1</accession>
<dbReference type="InterPro" id="IPR001841">
    <property type="entry name" value="Znf_RING"/>
</dbReference>
<evidence type="ECO:0000259" key="6">
    <source>
        <dbReference type="PROSITE" id="PS50089"/>
    </source>
</evidence>
<proteinExistence type="predicted"/>
<evidence type="ECO:0000256" key="3">
    <source>
        <dbReference type="ARBA" id="ARBA00022833"/>
    </source>
</evidence>
<dbReference type="Proteomes" id="UP001497525">
    <property type="component" value="Unassembled WGS sequence"/>
</dbReference>
<dbReference type="SUPFAM" id="SSF57850">
    <property type="entry name" value="RING/U-box"/>
    <property type="match status" value="1"/>
</dbReference>
<feature type="compositionally biased region" description="Polar residues" evidence="5">
    <location>
        <begin position="121"/>
        <end position="132"/>
    </location>
</feature>
<dbReference type="CDD" id="cd16468">
    <property type="entry name" value="RING-H2_RNF11"/>
    <property type="match status" value="1"/>
</dbReference>
<dbReference type="Pfam" id="PF13639">
    <property type="entry name" value="zf-RING_2"/>
    <property type="match status" value="1"/>
</dbReference>
<evidence type="ECO:0000256" key="1">
    <source>
        <dbReference type="ARBA" id="ARBA00022723"/>
    </source>
</evidence>
<dbReference type="PROSITE" id="PS50089">
    <property type="entry name" value="ZF_RING_2"/>
    <property type="match status" value="1"/>
</dbReference>
<dbReference type="GO" id="GO:0061630">
    <property type="term" value="F:ubiquitin protein ligase activity"/>
    <property type="evidence" value="ECO:0007669"/>
    <property type="project" value="TreeGrafter"/>
</dbReference>
<dbReference type="InterPro" id="IPR052804">
    <property type="entry name" value="UEC_component"/>
</dbReference>
<dbReference type="GO" id="GO:0000151">
    <property type="term" value="C:ubiquitin ligase complex"/>
    <property type="evidence" value="ECO:0007669"/>
    <property type="project" value="TreeGrafter"/>
</dbReference>
<keyword evidence="3" id="KW-0862">Zinc</keyword>
<feature type="compositionally biased region" description="Polar residues" evidence="5">
    <location>
        <begin position="184"/>
        <end position="196"/>
    </location>
</feature>